<protein>
    <recommendedName>
        <fullName evidence="1">DUF58 domain-containing protein</fullName>
    </recommendedName>
</protein>
<reference evidence="2 3" key="2">
    <citation type="journal article" date="2017" name="Antonie Van Leeuwenhoek">
        <title>Rhizobium rhizosphaerae sp. nov., a novel species isolated from rice rhizosphere.</title>
        <authorList>
            <person name="Zhao J.J."/>
            <person name="Zhang J."/>
            <person name="Zhang R.J."/>
            <person name="Zhang C.W."/>
            <person name="Yin H.Q."/>
            <person name="Zhang X.X."/>
        </authorList>
    </citation>
    <scope>NUCLEOTIDE SEQUENCE [LARGE SCALE GENOMIC DNA]</scope>
    <source>
        <strain evidence="2 3">ACAM 611</strain>
    </source>
</reference>
<reference evidence="2 3" key="1">
    <citation type="journal article" date="2012" name="J. Bacteriol.">
        <title>Genome sequence of proteorhodopsin-containing sea ice bacterium Glaciecola punicea ACAM 611T.</title>
        <authorList>
            <person name="Qin Q.-L."/>
            <person name="Xie B.-B."/>
            <person name="Shu Y.-L."/>
            <person name="Rong J.-C."/>
            <person name="Zhao D.-L."/>
            <person name="Zhang X.-Y."/>
            <person name="Chen X.-L."/>
            <person name="Zhou B.-C."/>
            <person name="Zhanga Y.-Z."/>
        </authorList>
    </citation>
    <scope>NUCLEOTIDE SEQUENCE [LARGE SCALE GENOMIC DNA]</scope>
    <source>
        <strain evidence="2 3">ACAM 611</strain>
    </source>
</reference>
<dbReference type="SUPFAM" id="SSF53300">
    <property type="entry name" value="vWA-like"/>
    <property type="match status" value="1"/>
</dbReference>
<organism evidence="2 3">
    <name type="scientific">Glaciecola punicea ACAM 611</name>
    <dbReference type="NCBI Taxonomy" id="1121923"/>
    <lineage>
        <taxon>Bacteria</taxon>
        <taxon>Pseudomonadati</taxon>
        <taxon>Pseudomonadota</taxon>
        <taxon>Gammaproteobacteria</taxon>
        <taxon>Alteromonadales</taxon>
        <taxon>Alteromonadaceae</taxon>
        <taxon>Glaciecola</taxon>
    </lineage>
</organism>
<dbReference type="Proteomes" id="UP000053586">
    <property type="component" value="Unassembled WGS sequence"/>
</dbReference>
<evidence type="ECO:0000313" key="3">
    <source>
        <dbReference type="Proteomes" id="UP000053586"/>
    </source>
</evidence>
<dbReference type="EMBL" id="BAET01000014">
    <property type="protein sequence ID" value="GAB55654.1"/>
    <property type="molecule type" value="Genomic_DNA"/>
</dbReference>
<name>H5TBH7_9ALTE</name>
<sequence length="337" mass="37298">MVNTQDLLASLLSNGVSCELAELVRYRALARKLNLVPNGSIKSSMAGTITSRFKGRGMEFDEARHYQPGDDIRSIDWRVTARTGKTHTKLYREERERPVLIFIDLSSSMQFGTSLLYKSVQALHAAALVIFSALSRGDKIGCMAVSNNIDIERKPKSTAKQALSMLNQLIELQNNAIIETYTNAKQPALQKTASPRETADQSTTHMNQLAMLARPGTLVYVISDFINVSNSAFSVLGKIKRHCEVRPLRIFDPIEEALPAVNSMQDVLLSNGLQEQHILLGDSSINEQYKRIRGDVFDALKANLNSLGLPLRQISAAQPIEQQLSASKSGLILGEFR</sequence>
<proteinExistence type="predicted"/>
<keyword evidence="3" id="KW-1185">Reference proteome</keyword>
<dbReference type="PANTHER" id="PTHR33608">
    <property type="entry name" value="BLL2464 PROTEIN"/>
    <property type="match status" value="1"/>
</dbReference>
<dbReference type="OrthoDB" id="9776116at2"/>
<dbReference type="Pfam" id="PF01882">
    <property type="entry name" value="DUF58"/>
    <property type="match status" value="1"/>
</dbReference>
<feature type="domain" description="DUF58" evidence="1">
    <location>
        <begin position="62"/>
        <end position="264"/>
    </location>
</feature>
<gene>
    <name evidence="2" type="ORF">GPUN_1534</name>
</gene>
<accession>H5TBH7</accession>
<dbReference type="eggNOG" id="COG1721">
    <property type="taxonomic scope" value="Bacteria"/>
</dbReference>
<evidence type="ECO:0000259" key="1">
    <source>
        <dbReference type="Pfam" id="PF01882"/>
    </source>
</evidence>
<dbReference type="RefSeq" id="WP_006004970.1">
    <property type="nucleotide sequence ID" value="NZ_BAET01000014.1"/>
</dbReference>
<comment type="caution">
    <text evidence="2">The sequence shown here is derived from an EMBL/GenBank/DDBJ whole genome shotgun (WGS) entry which is preliminary data.</text>
</comment>
<dbReference type="AlphaFoldDB" id="H5TBH7"/>
<dbReference type="InterPro" id="IPR002881">
    <property type="entry name" value="DUF58"/>
</dbReference>
<dbReference type="PANTHER" id="PTHR33608:SF12">
    <property type="entry name" value="DUF58 DOMAIN-CONTAINING PROTEIN"/>
    <property type="match status" value="1"/>
</dbReference>
<dbReference type="STRING" id="56804.BAE46_09990"/>
<evidence type="ECO:0000313" key="2">
    <source>
        <dbReference type="EMBL" id="GAB55654.1"/>
    </source>
</evidence>
<dbReference type="InterPro" id="IPR036465">
    <property type="entry name" value="vWFA_dom_sf"/>
</dbReference>